<dbReference type="SUPFAM" id="SSF52540">
    <property type="entry name" value="P-loop containing nucleoside triphosphate hydrolases"/>
    <property type="match status" value="1"/>
</dbReference>
<dbReference type="STRING" id="29349.CLOTH_14490"/>
<sequence>MLTKIKVNNLNWSFGNEKILDNIDIQIEKGKFYSIIGPNGSGKTTLFRNISKALEVPRNSIFIENKDISKLSSKDISKRISCVPQNTIVEFDFSVMDVVLMGRTPYLRRFQDETNGDIQIAKKAMEMTNTWHLKDKKINQISGGERQRAIIARAIAQSTDIILLDEPISNLDIHNQVEILDTIKRLNKENDLTVVAILHDLNLASAYSDEILLLNKGKIVSKGTPEKVLTEENIKSVYNMKVSMIKNPSTGKPYIIPIFNQFT</sequence>
<dbReference type="Proteomes" id="UP000190140">
    <property type="component" value="Unassembled WGS sequence"/>
</dbReference>
<comment type="caution">
    <text evidence="6">The sequence shown here is derived from an EMBL/GenBank/DDBJ whole genome shotgun (WGS) entry which is preliminary data.</text>
</comment>
<dbReference type="InterPro" id="IPR017871">
    <property type="entry name" value="ABC_transporter-like_CS"/>
</dbReference>
<dbReference type="PANTHER" id="PTHR42794">
    <property type="entry name" value="HEMIN IMPORT ATP-BINDING PROTEIN HMUV"/>
    <property type="match status" value="1"/>
</dbReference>
<keyword evidence="3 6" id="KW-0067">ATP-binding</keyword>
<reference evidence="6 7" key="1">
    <citation type="submission" date="2017-03" db="EMBL/GenBank/DDBJ databases">
        <title>Genome sequence of Clostridium thermoalcaliphilum DSM 7309.</title>
        <authorList>
            <person name="Poehlein A."/>
            <person name="Daniel R."/>
        </authorList>
    </citation>
    <scope>NUCLEOTIDE SEQUENCE [LARGE SCALE GENOMIC DNA]</scope>
    <source>
        <strain evidence="6 7">DSM 7309</strain>
    </source>
</reference>
<dbReference type="Gene3D" id="3.40.50.300">
    <property type="entry name" value="P-loop containing nucleotide triphosphate hydrolases"/>
    <property type="match status" value="1"/>
</dbReference>
<dbReference type="EMBL" id="MZGW01000005">
    <property type="protein sequence ID" value="OPJ55391.1"/>
    <property type="molecule type" value="Genomic_DNA"/>
</dbReference>
<dbReference type="GO" id="GO:0005524">
    <property type="term" value="F:ATP binding"/>
    <property type="evidence" value="ECO:0007669"/>
    <property type="project" value="UniProtKB-KW"/>
</dbReference>
<evidence type="ECO:0000259" key="5">
    <source>
        <dbReference type="PROSITE" id="PS50893"/>
    </source>
</evidence>
<dbReference type="RefSeq" id="WP_079412587.1">
    <property type="nucleotide sequence ID" value="NZ_MZGW01000005.1"/>
</dbReference>
<dbReference type="OrthoDB" id="9799337at2"/>
<dbReference type="InterPro" id="IPR003593">
    <property type="entry name" value="AAA+_ATPase"/>
</dbReference>
<dbReference type="CDD" id="cd03214">
    <property type="entry name" value="ABC_Iron-Siderophores_B12_Hemin"/>
    <property type="match status" value="1"/>
</dbReference>
<evidence type="ECO:0000256" key="2">
    <source>
        <dbReference type="ARBA" id="ARBA00022741"/>
    </source>
</evidence>
<dbReference type="PROSITE" id="PS50893">
    <property type="entry name" value="ABC_TRANSPORTER_2"/>
    <property type="match status" value="1"/>
</dbReference>
<dbReference type="FunFam" id="3.40.50.300:FF:000134">
    <property type="entry name" value="Iron-enterobactin ABC transporter ATP-binding protein"/>
    <property type="match status" value="1"/>
</dbReference>
<keyword evidence="7" id="KW-1185">Reference proteome</keyword>
<evidence type="ECO:0000313" key="6">
    <source>
        <dbReference type="EMBL" id="OPJ55391.1"/>
    </source>
</evidence>
<dbReference type="Pfam" id="PF00005">
    <property type="entry name" value="ABC_tran"/>
    <property type="match status" value="1"/>
</dbReference>
<name>A0A1V4I5X5_9FIRM</name>
<evidence type="ECO:0000256" key="1">
    <source>
        <dbReference type="ARBA" id="ARBA00022448"/>
    </source>
</evidence>
<accession>A0A1V4I5X5</accession>
<dbReference type="PANTHER" id="PTHR42794:SF1">
    <property type="entry name" value="HEMIN IMPORT ATP-BINDING PROTEIN HMUV"/>
    <property type="match status" value="1"/>
</dbReference>
<protein>
    <submittedName>
        <fullName evidence="6">Putative siderophore transport system ATP-binding protein YusV</fullName>
    </submittedName>
</protein>
<dbReference type="AlphaFoldDB" id="A0A1V4I5X5"/>
<feature type="domain" description="ABC transporter" evidence="5">
    <location>
        <begin position="5"/>
        <end position="241"/>
    </location>
</feature>
<gene>
    <name evidence="6" type="primary">yusV_2</name>
    <name evidence="6" type="ORF">CLOTH_14490</name>
</gene>
<keyword evidence="4" id="KW-1278">Translocase</keyword>
<evidence type="ECO:0000256" key="4">
    <source>
        <dbReference type="ARBA" id="ARBA00022967"/>
    </source>
</evidence>
<evidence type="ECO:0000256" key="3">
    <source>
        <dbReference type="ARBA" id="ARBA00022840"/>
    </source>
</evidence>
<dbReference type="GO" id="GO:0016887">
    <property type="term" value="F:ATP hydrolysis activity"/>
    <property type="evidence" value="ECO:0007669"/>
    <property type="project" value="InterPro"/>
</dbReference>
<proteinExistence type="predicted"/>
<keyword evidence="1" id="KW-0813">Transport</keyword>
<dbReference type="InterPro" id="IPR003439">
    <property type="entry name" value="ABC_transporter-like_ATP-bd"/>
</dbReference>
<dbReference type="PROSITE" id="PS00211">
    <property type="entry name" value="ABC_TRANSPORTER_1"/>
    <property type="match status" value="1"/>
</dbReference>
<evidence type="ECO:0000313" key="7">
    <source>
        <dbReference type="Proteomes" id="UP000190140"/>
    </source>
</evidence>
<dbReference type="SMART" id="SM00382">
    <property type="entry name" value="AAA"/>
    <property type="match status" value="1"/>
</dbReference>
<keyword evidence="2" id="KW-0547">Nucleotide-binding</keyword>
<organism evidence="6 7">
    <name type="scientific">Alkalithermobacter paradoxus</name>
    <dbReference type="NCBI Taxonomy" id="29349"/>
    <lineage>
        <taxon>Bacteria</taxon>
        <taxon>Bacillati</taxon>
        <taxon>Bacillota</taxon>
        <taxon>Clostridia</taxon>
        <taxon>Peptostreptococcales</taxon>
        <taxon>Tepidibacteraceae</taxon>
        <taxon>Alkalithermobacter</taxon>
    </lineage>
</organism>
<dbReference type="InterPro" id="IPR027417">
    <property type="entry name" value="P-loop_NTPase"/>
</dbReference>